<dbReference type="KEGG" id="tzo:THMIRHAT_10910"/>
<dbReference type="Gene3D" id="2.40.50.100">
    <property type="match status" value="1"/>
</dbReference>
<dbReference type="Gene3D" id="2.40.30.170">
    <property type="match status" value="1"/>
</dbReference>
<evidence type="ECO:0000256" key="1">
    <source>
        <dbReference type="ARBA" id="ARBA00022448"/>
    </source>
</evidence>
<evidence type="ECO:0000313" key="4">
    <source>
        <dbReference type="Proteomes" id="UP000501466"/>
    </source>
</evidence>
<keyword evidence="2" id="KW-0732">Signal</keyword>
<protein>
    <submittedName>
        <fullName evidence="3">Uncharacterized protein</fullName>
    </submittedName>
</protein>
<reference evidence="4" key="1">
    <citation type="submission" date="2019-11" db="EMBL/GenBank/DDBJ databases">
        <title>Isolation and characterization of two novel species in the genus Thiomicrorhabdus.</title>
        <authorList>
            <person name="Mochizuki J."/>
            <person name="Kojima H."/>
            <person name="Fukui M."/>
        </authorList>
    </citation>
    <scope>NUCLEOTIDE SEQUENCE [LARGE SCALE GENOMIC DNA]</scope>
    <source>
        <strain evidence="4">AkT22</strain>
    </source>
</reference>
<feature type="signal peptide" evidence="2">
    <location>
        <begin position="1"/>
        <end position="30"/>
    </location>
</feature>
<dbReference type="RefSeq" id="WP_173291160.1">
    <property type="nucleotide sequence ID" value="NZ_AP021888.1"/>
</dbReference>
<dbReference type="GO" id="GO:0060003">
    <property type="term" value="P:copper ion export"/>
    <property type="evidence" value="ECO:0007669"/>
    <property type="project" value="TreeGrafter"/>
</dbReference>
<name>A0A6F8PMM7_9GAMM</name>
<dbReference type="InterPro" id="IPR051909">
    <property type="entry name" value="MFP_Cation_Efflux"/>
</dbReference>
<evidence type="ECO:0000256" key="2">
    <source>
        <dbReference type="SAM" id="SignalP"/>
    </source>
</evidence>
<keyword evidence="4" id="KW-1185">Reference proteome</keyword>
<feature type="chain" id="PRO_5026180215" evidence="2">
    <location>
        <begin position="31"/>
        <end position="382"/>
    </location>
</feature>
<dbReference type="EMBL" id="AP021888">
    <property type="protein sequence ID" value="BBP43345.1"/>
    <property type="molecule type" value="Genomic_DNA"/>
</dbReference>
<dbReference type="PANTHER" id="PTHR30097:SF4">
    <property type="entry name" value="SLR6042 PROTEIN"/>
    <property type="match status" value="1"/>
</dbReference>
<dbReference type="GO" id="GO:0015679">
    <property type="term" value="P:plasma membrane copper ion transport"/>
    <property type="evidence" value="ECO:0007669"/>
    <property type="project" value="TreeGrafter"/>
</dbReference>
<evidence type="ECO:0000313" key="3">
    <source>
        <dbReference type="EMBL" id="BBP43345.1"/>
    </source>
</evidence>
<dbReference type="GO" id="GO:0046914">
    <property type="term" value="F:transition metal ion binding"/>
    <property type="evidence" value="ECO:0007669"/>
    <property type="project" value="TreeGrafter"/>
</dbReference>
<dbReference type="Proteomes" id="UP000501466">
    <property type="component" value="Chromosome"/>
</dbReference>
<keyword evidence="1" id="KW-0813">Transport</keyword>
<sequence>MNTLTNIKPARLTLVTTVLSALLAFPMAQAADLSTAPAISLSDAQISALNLKTTALQAQSSYFSNPYPAQAVIPLAQTFLVTTPLNGLIQKLFYVHGPIEKGEVIAELLSPELLNLQKDFLNTYADYRLATAEYQRAIQLNKTGVVSIKKLQEAQSNQDKLNQMLEQQTQDLTLMGMNATALKALKDTRQLQPSLIEIKSPISGELFDLQAKIGERLHANDPIISVGRVDPIVIDANIPTEDADTLHEGQSVMIIQGRENHAASIKHIANFTDPATQSVEVHMVMPNPLKTTRPGQFLTAKFEFTEQTQVYQTQRSAISQLDGQDLVFVKTAQGFKPFAIQVLTFNGTEMTFKALQPLPNDAAEVVVQGASALKALAMGGEE</sequence>
<gene>
    <name evidence="3" type="ORF">THMIRHAT_10910</name>
</gene>
<organism evidence="3 4">
    <name type="scientific">Thiosulfativibrio zosterae</name>
    <dbReference type="NCBI Taxonomy" id="2675053"/>
    <lineage>
        <taxon>Bacteria</taxon>
        <taxon>Pseudomonadati</taxon>
        <taxon>Pseudomonadota</taxon>
        <taxon>Gammaproteobacteria</taxon>
        <taxon>Thiotrichales</taxon>
        <taxon>Piscirickettsiaceae</taxon>
        <taxon>Thiosulfativibrio</taxon>
    </lineage>
</organism>
<dbReference type="PANTHER" id="PTHR30097">
    <property type="entry name" value="CATION EFFLUX SYSTEM PROTEIN CUSB"/>
    <property type="match status" value="1"/>
</dbReference>
<proteinExistence type="predicted"/>
<accession>A0A6F8PMM7</accession>
<dbReference type="GO" id="GO:0030288">
    <property type="term" value="C:outer membrane-bounded periplasmic space"/>
    <property type="evidence" value="ECO:0007669"/>
    <property type="project" value="TreeGrafter"/>
</dbReference>
<dbReference type="AlphaFoldDB" id="A0A6F8PMM7"/>
<dbReference type="SUPFAM" id="SSF111369">
    <property type="entry name" value="HlyD-like secretion proteins"/>
    <property type="match status" value="1"/>
</dbReference>
<dbReference type="Gene3D" id="1.10.287.470">
    <property type="entry name" value="Helix hairpin bin"/>
    <property type="match status" value="1"/>
</dbReference>